<dbReference type="CDD" id="cd20736">
    <property type="entry name" value="PoNe_Nuclease"/>
    <property type="match status" value="1"/>
</dbReference>
<gene>
    <name evidence="3" type="ORF">E1963_06750</name>
</gene>
<dbReference type="AlphaFoldDB" id="A0A4R4FFJ3"/>
<sequence>MGYNKRAEGGRYEQIAGKYLEERGYEIICYNYRCRIGEIDIIARDRDSLVFCEVKYRRNTSKGHPAEAVDARKQRVIARCAMYYITANRLPEIPCRFDVVAILGEEITHIKNAFEY</sequence>
<dbReference type="EMBL" id="SMMX01000004">
    <property type="protein sequence ID" value="TDA22444.1"/>
    <property type="molecule type" value="Genomic_DNA"/>
</dbReference>
<dbReference type="NCBIfam" id="TIGR00252">
    <property type="entry name" value="YraN family protein"/>
    <property type="match status" value="1"/>
</dbReference>
<dbReference type="InterPro" id="IPR011856">
    <property type="entry name" value="tRNA_endonuc-like_dom_sf"/>
</dbReference>
<accession>A0A4R4FFJ3</accession>
<dbReference type="PANTHER" id="PTHR34039">
    <property type="entry name" value="UPF0102 PROTEIN YRAN"/>
    <property type="match status" value="1"/>
</dbReference>
<dbReference type="NCBIfam" id="NF009150">
    <property type="entry name" value="PRK12497.1-3"/>
    <property type="match status" value="1"/>
</dbReference>
<dbReference type="Gene3D" id="3.40.1350.10">
    <property type="match status" value="1"/>
</dbReference>
<dbReference type="InterPro" id="IPR003509">
    <property type="entry name" value="UPF0102_YraN-like"/>
</dbReference>
<dbReference type="Pfam" id="PF02021">
    <property type="entry name" value="UPF0102"/>
    <property type="match status" value="1"/>
</dbReference>
<protein>
    <recommendedName>
        <fullName evidence="2">UPF0102 protein E1963_06750</fullName>
    </recommendedName>
</protein>
<proteinExistence type="inferred from homology"/>
<keyword evidence="4" id="KW-1185">Reference proteome</keyword>
<organism evidence="3 4">
    <name type="scientific">Extibacter muris</name>
    <dbReference type="NCBI Taxonomy" id="1796622"/>
    <lineage>
        <taxon>Bacteria</taxon>
        <taxon>Bacillati</taxon>
        <taxon>Bacillota</taxon>
        <taxon>Clostridia</taxon>
        <taxon>Lachnospirales</taxon>
        <taxon>Lachnospiraceae</taxon>
        <taxon>Extibacter</taxon>
    </lineage>
</organism>
<evidence type="ECO:0000313" key="4">
    <source>
        <dbReference type="Proteomes" id="UP000295710"/>
    </source>
</evidence>
<evidence type="ECO:0000256" key="1">
    <source>
        <dbReference type="ARBA" id="ARBA00006738"/>
    </source>
</evidence>
<dbReference type="HAMAP" id="MF_00048">
    <property type="entry name" value="UPF0102"/>
    <property type="match status" value="1"/>
</dbReference>
<comment type="similarity">
    <text evidence="1 2">Belongs to the UPF0102 family.</text>
</comment>
<comment type="caution">
    <text evidence="3">The sequence shown here is derived from an EMBL/GenBank/DDBJ whole genome shotgun (WGS) entry which is preliminary data.</text>
</comment>
<name>A0A4R4FFJ3_9FIRM</name>
<dbReference type="Proteomes" id="UP000295710">
    <property type="component" value="Unassembled WGS sequence"/>
</dbReference>
<evidence type="ECO:0000256" key="2">
    <source>
        <dbReference type="HAMAP-Rule" id="MF_00048"/>
    </source>
</evidence>
<reference evidence="3 4" key="1">
    <citation type="journal article" date="2016" name="Nat. Microbiol.">
        <title>The Mouse Intestinal Bacterial Collection (miBC) provides host-specific insight into cultured diversity and functional potential of the gut microbiota.</title>
        <authorList>
            <person name="Lagkouvardos I."/>
            <person name="Pukall R."/>
            <person name="Abt B."/>
            <person name="Foesel B.U."/>
            <person name="Meier-Kolthoff J.P."/>
            <person name="Kumar N."/>
            <person name="Bresciani A."/>
            <person name="Martinez I."/>
            <person name="Just S."/>
            <person name="Ziegler C."/>
            <person name="Brugiroux S."/>
            <person name="Garzetti D."/>
            <person name="Wenning M."/>
            <person name="Bui T.P."/>
            <person name="Wang J."/>
            <person name="Hugenholtz F."/>
            <person name="Plugge C.M."/>
            <person name="Peterson D.A."/>
            <person name="Hornef M.W."/>
            <person name="Baines J.F."/>
            <person name="Smidt H."/>
            <person name="Walter J."/>
            <person name="Kristiansen K."/>
            <person name="Nielsen H.B."/>
            <person name="Haller D."/>
            <person name="Overmann J."/>
            <person name="Stecher B."/>
            <person name="Clavel T."/>
        </authorList>
    </citation>
    <scope>NUCLEOTIDE SEQUENCE [LARGE SCALE GENOMIC DNA]</scope>
    <source>
        <strain evidence="3 4">DSM 28560</strain>
    </source>
</reference>
<evidence type="ECO:0000313" key="3">
    <source>
        <dbReference type="EMBL" id="TDA22444.1"/>
    </source>
</evidence>
<dbReference type="InterPro" id="IPR011335">
    <property type="entry name" value="Restrct_endonuc-II-like"/>
</dbReference>
<dbReference type="SUPFAM" id="SSF52980">
    <property type="entry name" value="Restriction endonuclease-like"/>
    <property type="match status" value="1"/>
</dbReference>
<dbReference type="RefSeq" id="WP_132276521.1">
    <property type="nucleotide sequence ID" value="NZ_JAOBST010000009.1"/>
</dbReference>
<dbReference type="PANTHER" id="PTHR34039:SF1">
    <property type="entry name" value="UPF0102 PROTEIN YRAN"/>
    <property type="match status" value="1"/>
</dbReference>
<dbReference type="GO" id="GO:0003676">
    <property type="term" value="F:nucleic acid binding"/>
    <property type="evidence" value="ECO:0007669"/>
    <property type="project" value="InterPro"/>
</dbReference>